<dbReference type="OrthoDB" id="19145at2759"/>
<dbReference type="InterPro" id="IPR013840">
    <property type="entry name" value="DNAligase_N"/>
</dbReference>
<keyword evidence="4" id="KW-0234">DNA repair</keyword>
<comment type="caution">
    <text evidence="7">The sequence shown here is derived from an EMBL/GenBank/DDBJ whole genome shotgun (WGS) entry which is preliminary data.</text>
</comment>
<dbReference type="GO" id="GO:0006281">
    <property type="term" value="P:DNA repair"/>
    <property type="evidence" value="ECO:0007669"/>
    <property type="project" value="UniProtKB-KW"/>
</dbReference>
<proteinExistence type="inferred from homology"/>
<dbReference type="PROSITE" id="PS01056">
    <property type="entry name" value="DNA_LIGASE_N2"/>
    <property type="match status" value="1"/>
</dbReference>
<evidence type="ECO:0000259" key="6">
    <source>
        <dbReference type="PROSITE" id="PS50172"/>
    </source>
</evidence>
<dbReference type="SMART" id="SM00532">
    <property type="entry name" value="LIGANc"/>
    <property type="match status" value="1"/>
</dbReference>
<gene>
    <name evidence="7" type="ORF">IV203_010704</name>
</gene>
<feature type="domain" description="BRCT" evidence="6">
    <location>
        <begin position="903"/>
        <end position="986"/>
    </location>
</feature>
<dbReference type="Pfam" id="PF01653">
    <property type="entry name" value="DNA_ligase_aden"/>
    <property type="match status" value="2"/>
</dbReference>
<dbReference type="CDD" id="cd17748">
    <property type="entry name" value="BRCT_DNA_ligase_like"/>
    <property type="match status" value="1"/>
</dbReference>
<accession>A0A9K3PNC6</accession>
<sequence>MIPGYHSLAYHPLMKVLKSVSQSRMVHVSTRVQPSRSVPQQSSFRISIDKDRFRNMPFYTRSTALFSTHHQSDESFDEEHYQELVKVSEEIQKYDNLYYNSDQLGESEEAPIPDDVFDALVRREEELERQYPALLEKWRKESGKGSAATRSGRVGAKVEGAATLNGNDDVATTATTTLPRLKRQHISPMLSLDNAYNDEQLYGWLRRVVKAATELHRIERRIDQSHPQTLQVTIVTEPKLDGLSLSLRYERQDTHVWHLQWASTRGDGKSGQDVTAAVKQMNLPVSLPSASKELDGVQVLEVRGEVVLPTSEFNRLQTLFREEEERIRQWREVGGESTELDSTNTNTTASNSTTKAEAALVSFSNARNAASGILLRKESNSELEQVQANELRSLLQFYAYDIASISGNDILSIDLTQTRDRLQEWGFLVAEPVTTTRLQWTTTNDNSADTISISEEWLQEELVETGQIHSMMNYYSELMKYRISLDPANMESVNDVASTNEERKRDTKSNKKNALSPIYKWGDYDTDGCVHKVSEAALRKFMGNSMKSPRHAIAHKFPAQSVVTRLLDIVVQVGRTGALTPVAILEPVEVGGVTIQRATLHNFGHMKEVLGKSSSEDEGTANIVQANQPVVVRRAGDVIPQIVRSIRLPPFSHSSVNNAAISLDPPTTCPSCGSNVVWDEVKPTNSTSSSIGQVVRCGGPPLLCSPRAITSLAHAYSRDALDVTGLSEARIQQLMDAGLLRYPSDIFGLNDTDWEVVAELPGWGKKSCTNLRESVQRVAKNGISLGRFVYSLGIRHVGKHSSDLVASSYGNVDSFLKEVDDAKKALNDPEPSDKVDSHDDPSTPFPSLQNRLGVGPVMLDSLLDFAQSLELVTAAKNLTKFVTVLEEDVKNEDKDNSGLVESNEDRPWNGYRVVFTGSLLGMSRSEAQNYAKQLGATSTPGSVSKSTDLVVFGEKGGKKLEQARSLGVATITSDEFFAIVKKKGLI</sequence>
<dbReference type="EMBL" id="JAGRRH010000018">
    <property type="protein sequence ID" value="KAG7351344.1"/>
    <property type="molecule type" value="Genomic_DNA"/>
</dbReference>
<evidence type="ECO:0000256" key="5">
    <source>
        <dbReference type="SAM" id="MobiDB-lite"/>
    </source>
</evidence>
<reference evidence="7" key="1">
    <citation type="journal article" date="2021" name="Sci. Rep.">
        <title>Diploid genomic architecture of Nitzschia inconspicua, an elite biomass production diatom.</title>
        <authorList>
            <person name="Oliver A."/>
            <person name="Podell S."/>
            <person name="Pinowska A."/>
            <person name="Traller J.C."/>
            <person name="Smith S.R."/>
            <person name="McClure R."/>
            <person name="Beliaev A."/>
            <person name="Bohutskyi P."/>
            <person name="Hill E.A."/>
            <person name="Rabines A."/>
            <person name="Zheng H."/>
            <person name="Allen L.Z."/>
            <person name="Kuo A."/>
            <person name="Grigoriev I.V."/>
            <person name="Allen A.E."/>
            <person name="Hazlebeck D."/>
            <person name="Allen E.E."/>
        </authorList>
    </citation>
    <scope>NUCLEOTIDE SEQUENCE</scope>
    <source>
        <strain evidence="7">Hildebrandi</strain>
    </source>
</reference>
<keyword evidence="2" id="KW-0227">DNA damage</keyword>
<evidence type="ECO:0000256" key="3">
    <source>
        <dbReference type="ARBA" id="ARBA00022833"/>
    </source>
</evidence>
<dbReference type="InterPro" id="IPR033136">
    <property type="entry name" value="DNA_ligase_CS"/>
</dbReference>
<name>A0A9K3PNC6_9STRA</name>
<protein>
    <submittedName>
        <fullName evidence="7">NAD-dependent DNA ligase</fullName>
    </submittedName>
</protein>
<dbReference type="GO" id="GO:0003911">
    <property type="term" value="F:DNA ligase (NAD+) activity"/>
    <property type="evidence" value="ECO:0007669"/>
    <property type="project" value="InterPro"/>
</dbReference>
<keyword evidence="7" id="KW-0436">Ligase</keyword>
<keyword evidence="8" id="KW-1185">Reference proteome</keyword>
<dbReference type="AlphaFoldDB" id="A0A9K3PNC6"/>
<dbReference type="Proteomes" id="UP000693970">
    <property type="component" value="Unassembled WGS sequence"/>
</dbReference>
<dbReference type="InterPro" id="IPR013839">
    <property type="entry name" value="DNAligase_adenylation"/>
</dbReference>
<keyword evidence="1" id="KW-0479">Metal-binding</keyword>
<evidence type="ECO:0000313" key="7">
    <source>
        <dbReference type="EMBL" id="KAG7351344.1"/>
    </source>
</evidence>
<dbReference type="Pfam" id="PF03120">
    <property type="entry name" value="OB_DNA_ligase"/>
    <property type="match status" value="1"/>
</dbReference>
<evidence type="ECO:0000313" key="8">
    <source>
        <dbReference type="Proteomes" id="UP000693970"/>
    </source>
</evidence>
<dbReference type="InterPro" id="IPR004150">
    <property type="entry name" value="NAD_DNA_ligase_OB"/>
</dbReference>
<evidence type="ECO:0000256" key="1">
    <source>
        <dbReference type="ARBA" id="ARBA00022723"/>
    </source>
</evidence>
<feature type="region of interest" description="Disordered" evidence="5">
    <location>
        <begin position="825"/>
        <end position="849"/>
    </location>
</feature>
<keyword evidence="3" id="KW-0862">Zinc</keyword>
<organism evidence="7 8">
    <name type="scientific">Nitzschia inconspicua</name>
    <dbReference type="NCBI Taxonomy" id="303405"/>
    <lineage>
        <taxon>Eukaryota</taxon>
        <taxon>Sar</taxon>
        <taxon>Stramenopiles</taxon>
        <taxon>Ochrophyta</taxon>
        <taxon>Bacillariophyta</taxon>
        <taxon>Bacillariophyceae</taxon>
        <taxon>Bacillariophycidae</taxon>
        <taxon>Bacillariales</taxon>
        <taxon>Bacillariaceae</taxon>
        <taxon>Nitzschia</taxon>
    </lineage>
</organism>
<dbReference type="InterPro" id="IPR001679">
    <property type="entry name" value="DNA_ligase"/>
</dbReference>
<dbReference type="Pfam" id="PF00533">
    <property type="entry name" value="BRCT"/>
    <property type="match status" value="1"/>
</dbReference>
<dbReference type="PROSITE" id="PS50172">
    <property type="entry name" value="BRCT"/>
    <property type="match status" value="1"/>
</dbReference>
<dbReference type="InterPro" id="IPR001357">
    <property type="entry name" value="BRCT_dom"/>
</dbReference>
<reference evidence="7" key="2">
    <citation type="submission" date="2021-04" db="EMBL/GenBank/DDBJ databases">
        <authorList>
            <person name="Podell S."/>
        </authorList>
    </citation>
    <scope>NUCLEOTIDE SEQUENCE</scope>
    <source>
        <strain evidence="7">Hildebrandi</strain>
    </source>
</reference>
<dbReference type="SMART" id="SM00292">
    <property type="entry name" value="BRCT"/>
    <property type="match status" value="1"/>
</dbReference>
<dbReference type="HAMAP" id="MF_01588">
    <property type="entry name" value="DNA_ligase_A"/>
    <property type="match status" value="1"/>
</dbReference>
<evidence type="ECO:0000256" key="2">
    <source>
        <dbReference type="ARBA" id="ARBA00022763"/>
    </source>
</evidence>
<evidence type="ECO:0000256" key="4">
    <source>
        <dbReference type="ARBA" id="ARBA00023204"/>
    </source>
</evidence>
<feature type="compositionally biased region" description="Basic and acidic residues" evidence="5">
    <location>
        <begin position="825"/>
        <end position="841"/>
    </location>
</feature>
<dbReference type="GO" id="GO:0006260">
    <property type="term" value="P:DNA replication"/>
    <property type="evidence" value="ECO:0007669"/>
    <property type="project" value="InterPro"/>
</dbReference>